<gene>
    <name evidence="1" type="ORF">NCTC11413_00497</name>
</gene>
<sequence length="31" mass="3594">MFFLGIIVGIAIGFSVQAFFKQYKIVERNKE</sequence>
<name>A0A377H4W2_9PAST</name>
<dbReference type="EMBL" id="UGGZ01000001">
    <property type="protein sequence ID" value="STO37388.1"/>
    <property type="molecule type" value="Genomic_DNA"/>
</dbReference>
<reference evidence="1 2" key="1">
    <citation type="submission" date="2018-06" db="EMBL/GenBank/DDBJ databases">
        <authorList>
            <consortium name="Pathogen Informatics"/>
            <person name="Doyle S."/>
        </authorList>
    </citation>
    <scope>NUCLEOTIDE SEQUENCE [LARGE SCALE GENOMIC DNA]</scope>
    <source>
        <strain evidence="1 2">NCTC11413</strain>
    </source>
</reference>
<dbReference type="AlphaFoldDB" id="A0A377H4W2"/>
<protein>
    <submittedName>
        <fullName evidence="1">Uncharacterized protein</fullName>
    </submittedName>
</protein>
<evidence type="ECO:0000313" key="1">
    <source>
        <dbReference type="EMBL" id="STO37388.1"/>
    </source>
</evidence>
<accession>A0A377H4W2</accession>
<organism evidence="1 2">
    <name type="scientific">Gallibacterium anatis</name>
    <dbReference type="NCBI Taxonomy" id="750"/>
    <lineage>
        <taxon>Bacteria</taxon>
        <taxon>Pseudomonadati</taxon>
        <taxon>Pseudomonadota</taxon>
        <taxon>Gammaproteobacteria</taxon>
        <taxon>Pasteurellales</taxon>
        <taxon>Pasteurellaceae</taxon>
        <taxon>Gallibacterium</taxon>
    </lineage>
</organism>
<proteinExistence type="predicted"/>
<dbReference type="Proteomes" id="UP000254232">
    <property type="component" value="Unassembled WGS sequence"/>
</dbReference>
<evidence type="ECO:0000313" key="2">
    <source>
        <dbReference type="Proteomes" id="UP000254232"/>
    </source>
</evidence>